<dbReference type="CDD" id="cd03188">
    <property type="entry name" value="GST_C_Beta"/>
    <property type="match status" value="1"/>
</dbReference>
<feature type="domain" description="GST C-terminal" evidence="2">
    <location>
        <begin position="107"/>
        <end position="234"/>
    </location>
</feature>
<protein>
    <submittedName>
        <fullName evidence="3">Glutathione S-transferase</fullName>
        <ecNumber evidence="3">2.5.1.18</ecNumber>
    </submittedName>
</protein>
<dbReference type="InterPro" id="IPR010987">
    <property type="entry name" value="Glutathione-S-Trfase_C-like"/>
</dbReference>
<dbReference type="EC" id="2.5.1.18" evidence="3"/>
<dbReference type="EMBL" id="JACHBC010000019">
    <property type="protein sequence ID" value="MBB5564323.1"/>
    <property type="molecule type" value="Genomic_DNA"/>
</dbReference>
<dbReference type="Gene3D" id="3.40.30.10">
    <property type="entry name" value="Glutaredoxin"/>
    <property type="match status" value="1"/>
</dbReference>
<dbReference type="InterPro" id="IPR004046">
    <property type="entry name" value="GST_C"/>
</dbReference>
<proteinExistence type="predicted"/>
<dbReference type="Gene3D" id="1.20.1050.10">
    <property type="match status" value="1"/>
</dbReference>
<dbReference type="GO" id="GO:0004364">
    <property type="term" value="F:glutathione transferase activity"/>
    <property type="evidence" value="ECO:0007669"/>
    <property type="project" value="UniProtKB-EC"/>
</dbReference>
<dbReference type="InterPro" id="IPR036282">
    <property type="entry name" value="Glutathione-S-Trfase_C_sf"/>
</dbReference>
<sequence length="246" mass="27293">MFNDIEQAAPTACMREEIAMKLYMNAAACSLSPHIVCRELGLDIELVEVDRKTHRTSDGRDYLAINGNGYVPALMLDDGKVLTEGPAIAQFLADSVPQGAAMLPEVGNLRRNEVQSYLNFISAELHKPMVLLFEPAYASVHERIRAQVSKRLSWLSGRFAGPYLTGEAFTVADAYLFVCLNWSPWTEINLKQWPALHGFMARVAARPKVREALRAEDLEAFDADGVYFAPNAYLASSDWTGVPVQP</sequence>
<organism evidence="3 4">
    <name type="scientific">Rhizobium lentis</name>
    <dbReference type="NCBI Taxonomy" id="1138194"/>
    <lineage>
        <taxon>Bacteria</taxon>
        <taxon>Pseudomonadati</taxon>
        <taxon>Pseudomonadota</taxon>
        <taxon>Alphaproteobacteria</taxon>
        <taxon>Hyphomicrobiales</taxon>
        <taxon>Rhizobiaceae</taxon>
        <taxon>Rhizobium/Agrobacterium group</taxon>
        <taxon>Rhizobium</taxon>
    </lineage>
</organism>
<dbReference type="SFLD" id="SFLDG01150">
    <property type="entry name" value="Main.1:_Beta-like"/>
    <property type="match status" value="1"/>
</dbReference>
<reference evidence="3 4" key="1">
    <citation type="submission" date="2020-08" db="EMBL/GenBank/DDBJ databases">
        <title>Genomic Encyclopedia of Type Strains, Phase IV (KMG-V): Genome sequencing to study the core and pangenomes of soil and plant-associated prokaryotes.</title>
        <authorList>
            <person name="Whitman W."/>
        </authorList>
    </citation>
    <scope>NUCLEOTIDE SEQUENCE [LARGE SCALE GENOMIC DNA]</scope>
    <source>
        <strain evidence="3 4">SEMIA 4034</strain>
    </source>
</reference>
<accession>A0A7W8XK06</accession>
<dbReference type="PROSITE" id="PS50405">
    <property type="entry name" value="GST_CTER"/>
    <property type="match status" value="1"/>
</dbReference>
<feature type="domain" description="GST N-terminal" evidence="1">
    <location>
        <begin position="17"/>
        <end position="100"/>
    </location>
</feature>
<dbReference type="SFLD" id="SFLDG00358">
    <property type="entry name" value="Main_(cytGST)"/>
    <property type="match status" value="1"/>
</dbReference>
<dbReference type="Proteomes" id="UP000528824">
    <property type="component" value="Unassembled WGS sequence"/>
</dbReference>
<dbReference type="Pfam" id="PF00043">
    <property type="entry name" value="GST_C"/>
    <property type="match status" value="1"/>
</dbReference>
<dbReference type="PROSITE" id="PS50404">
    <property type="entry name" value="GST_NTER"/>
    <property type="match status" value="1"/>
</dbReference>
<dbReference type="AlphaFoldDB" id="A0A7W8XK06"/>
<keyword evidence="3" id="KW-0808">Transferase</keyword>
<comment type="caution">
    <text evidence="3">The sequence shown here is derived from an EMBL/GenBank/DDBJ whole genome shotgun (WGS) entry which is preliminary data.</text>
</comment>
<evidence type="ECO:0000313" key="3">
    <source>
        <dbReference type="EMBL" id="MBB5564323.1"/>
    </source>
</evidence>
<dbReference type="Pfam" id="PF13409">
    <property type="entry name" value="GST_N_2"/>
    <property type="match status" value="1"/>
</dbReference>
<keyword evidence="4" id="KW-1185">Reference proteome</keyword>
<dbReference type="InterPro" id="IPR040079">
    <property type="entry name" value="Glutathione_S-Trfase"/>
</dbReference>
<dbReference type="PANTHER" id="PTHR44051">
    <property type="entry name" value="GLUTATHIONE S-TRANSFERASE-RELATED"/>
    <property type="match status" value="1"/>
</dbReference>
<evidence type="ECO:0000259" key="2">
    <source>
        <dbReference type="PROSITE" id="PS50405"/>
    </source>
</evidence>
<evidence type="ECO:0000259" key="1">
    <source>
        <dbReference type="PROSITE" id="PS50404"/>
    </source>
</evidence>
<dbReference type="SFLD" id="SFLDS00019">
    <property type="entry name" value="Glutathione_Transferase_(cytos"/>
    <property type="match status" value="1"/>
</dbReference>
<name>A0A7W8XK06_9HYPH</name>
<dbReference type="CDD" id="cd03057">
    <property type="entry name" value="GST_N_Beta"/>
    <property type="match status" value="1"/>
</dbReference>
<dbReference type="NCBIfam" id="NF007831">
    <property type="entry name" value="PRK10542.1"/>
    <property type="match status" value="1"/>
</dbReference>
<dbReference type="SUPFAM" id="SSF47616">
    <property type="entry name" value="GST C-terminal domain-like"/>
    <property type="match status" value="1"/>
</dbReference>
<gene>
    <name evidence="3" type="ORF">GGI59_006031</name>
</gene>
<evidence type="ECO:0000313" key="4">
    <source>
        <dbReference type="Proteomes" id="UP000528824"/>
    </source>
</evidence>
<dbReference type="InterPro" id="IPR036249">
    <property type="entry name" value="Thioredoxin-like_sf"/>
</dbReference>
<dbReference type="SUPFAM" id="SSF52833">
    <property type="entry name" value="Thioredoxin-like"/>
    <property type="match status" value="1"/>
</dbReference>
<dbReference type="PANTHER" id="PTHR44051:SF8">
    <property type="entry name" value="GLUTATHIONE S-TRANSFERASE GSTA"/>
    <property type="match status" value="1"/>
</dbReference>
<dbReference type="InterPro" id="IPR004045">
    <property type="entry name" value="Glutathione_S-Trfase_N"/>
</dbReference>